<feature type="transmembrane region" description="Helical" evidence="5">
    <location>
        <begin position="165"/>
        <end position="187"/>
    </location>
</feature>
<feature type="transmembrane region" description="Helical" evidence="5">
    <location>
        <begin position="269"/>
        <end position="290"/>
    </location>
</feature>
<evidence type="ECO:0000256" key="1">
    <source>
        <dbReference type="ARBA" id="ARBA00004141"/>
    </source>
</evidence>
<dbReference type="SUPFAM" id="SSF103473">
    <property type="entry name" value="MFS general substrate transporter"/>
    <property type="match status" value="1"/>
</dbReference>
<dbReference type="InterPro" id="IPR036259">
    <property type="entry name" value="MFS_trans_sf"/>
</dbReference>
<dbReference type="RefSeq" id="WP_320231005.1">
    <property type="nucleotide sequence ID" value="NZ_JAVIJF010000001.1"/>
</dbReference>
<gene>
    <name evidence="7" type="ORF">RFM68_02250</name>
</gene>
<dbReference type="Proteomes" id="UP001276840">
    <property type="component" value="Unassembled WGS sequence"/>
</dbReference>
<organism evidence="7 8">
    <name type="scientific">Mesorhizobium montanum</name>
    <dbReference type="NCBI Taxonomy" id="3072323"/>
    <lineage>
        <taxon>Bacteria</taxon>
        <taxon>Pseudomonadati</taxon>
        <taxon>Pseudomonadota</taxon>
        <taxon>Alphaproteobacteria</taxon>
        <taxon>Hyphomicrobiales</taxon>
        <taxon>Phyllobacteriaceae</taxon>
        <taxon>Mesorhizobium</taxon>
    </lineage>
</organism>
<feature type="transmembrane region" description="Helical" evidence="5">
    <location>
        <begin position="331"/>
        <end position="353"/>
    </location>
</feature>
<sequence length="402" mass="41997">MSVQTTMQAATRGRWAVAGIFLANGFLTGSWAPQIPVFLTRLDITKFSLGLLILLFGVGAVIAMTWCGHLISRHGSRTVLRWFGICGSFGLLIVSLAPNVPLAAIAMLIFGGSIGGMDVAMNSNAVVVERKLSRAIMSSSHGFWSLGGFAGGALGGYSIQNHGYLPHAIAVTVIAFAVIAFAIRHLVAEDRPQAVEHRKFTLPRHSAVYLVGLMALLTMVSEGAVLDWAALFLHQELGADLAVAGLAYAAFSGVMALMRFLGDGVRNRFGAVATLRGSALAAAAGMLVAGLSPSPYLAIAAFAFCGFGIANMVPILFSAGGNQEGMSSGTGMSVVTTMGYSGILVAPSAIGFVAEHSSFGPIFIALSGLLVIVLLMAGLAHRAEFAPEPDDFRSDRPEIIRL</sequence>
<keyword evidence="3 5" id="KW-1133">Transmembrane helix</keyword>
<dbReference type="PANTHER" id="PTHR23514">
    <property type="entry name" value="BYPASS OF STOP CODON PROTEIN 6"/>
    <property type="match status" value="1"/>
</dbReference>
<evidence type="ECO:0000256" key="2">
    <source>
        <dbReference type="ARBA" id="ARBA00022692"/>
    </source>
</evidence>
<keyword evidence="2 5" id="KW-0812">Transmembrane</keyword>
<comment type="subcellular location">
    <subcellularLocation>
        <location evidence="1">Membrane</location>
        <topology evidence="1">Multi-pass membrane protein</topology>
    </subcellularLocation>
</comment>
<feature type="transmembrane region" description="Helical" evidence="5">
    <location>
        <begin position="79"/>
        <end position="97"/>
    </location>
</feature>
<dbReference type="InterPro" id="IPR020846">
    <property type="entry name" value="MFS_dom"/>
</dbReference>
<dbReference type="CDD" id="cd17393">
    <property type="entry name" value="MFS_MosC_like"/>
    <property type="match status" value="1"/>
</dbReference>
<dbReference type="EMBL" id="JAVIJF010000001">
    <property type="protein sequence ID" value="MDX8523314.1"/>
    <property type="molecule type" value="Genomic_DNA"/>
</dbReference>
<feature type="transmembrane region" description="Helical" evidence="5">
    <location>
        <begin position="44"/>
        <end position="67"/>
    </location>
</feature>
<name>A0ABU4ZG03_9HYPH</name>
<feature type="transmembrane region" description="Helical" evidence="5">
    <location>
        <begin position="208"/>
        <end position="231"/>
    </location>
</feature>
<dbReference type="Pfam" id="PF07690">
    <property type="entry name" value="MFS_1"/>
    <property type="match status" value="1"/>
</dbReference>
<keyword evidence="8" id="KW-1185">Reference proteome</keyword>
<evidence type="ECO:0000313" key="7">
    <source>
        <dbReference type="EMBL" id="MDX8523314.1"/>
    </source>
</evidence>
<dbReference type="InterPro" id="IPR051788">
    <property type="entry name" value="MFS_Transporter"/>
</dbReference>
<keyword evidence="4 5" id="KW-0472">Membrane</keyword>
<feature type="transmembrane region" description="Helical" evidence="5">
    <location>
        <begin position="142"/>
        <end position="159"/>
    </location>
</feature>
<dbReference type="InterPro" id="IPR011701">
    <property type="entry name" value="MFS"/>
</dbReference>
<evidence type="ECO:0000256" key="4">
    <source>
        <dbReference type="ARBA" id="ARBA00023136"/>
    </source>
</evidence>
<protein>
    <submittedName>
        <fullName evidence="7">MFS transporter</fullName>
    </submittedName>
</protein>
<evidence type="ECO:0000256" key="3">
    <source>
        <dbReference type="ARBA" id="ARBA00022989"/>
    </source>
</evidence>
<dbReference type="PROSITE" id="PS50850">
    <property type="entry name" value="MFS"/>
    <property type="match status" value="1"/>
</dbReference>
<accession>A0ABU4ZG03</accession>
<feature type="transmembrane region" description="Helical" evidence="5">
    <location>
        <begin position="12"/>
        <end position="32"/>
    </location>
</feature>
<proteinExistence type="predicted"/>
<feature type="transmembrane region" description="Helical" evidence="5">
    <location>
        <begin position="296"/>
        <end position="319"/>
    </location>
</feature>
<feature type="transmembrane region" description="Helical" evidence="5">
    <location>
        <begin position="237"/>
        <end position="257"/>
    </location>
</feature>
<reference evidence="7 8" key="1">
    <citation type="submission" date="2023-08" db="EMBL/GenBank/DDBJ databases">
        <title>Implementing the SeqCode for naming new Mesorhizobium species isolated from Vachellia karroo root nodules.</title>
        <authorList>
            <person name="Van Lill M."/>
        </authorList>
    </citation>
    <scope>NUCLEOTIDE SEQUENCE [LARGE SCALE GENOMIC DNA]</scope>
    <source>
        <strain evidence="7 8">MSK 1335</strain>
    </source>
</reference>
<evidence type="ECO:0000256" key="5">
    <source>
        <dbReference type="SAM" id="Phobius"/>
    </source>
</evidence>
<feature type="transmembrane region" description="Helical" evidence="5">
    <location>
        <begin position="103"/>
        <end position="121"/>
    </location>
</feature>
<evidence type="ECO:0000259" key="6">
    <source>
        <dbReference type="PROSITE" id="PS50850"/>
    </source>
</evidence>
<comment type="caution">
    <text evidence="7">The sequence shown here is derived from an EMBL/GenBank/DDBJ whole genome shotgun (WGS) entry which is preliminary data.</text>
</comment>
<feature type="transmembrane region" description="Helical" evidence="5">
    <location>
        <begin position="359"/>
        <end position="380"/>
    </location>
</feature>
<dbReference type="PANTHER" id="PTHR23514:SF13">
    <property type="entry name" value="INNER MEMBRANE PROTEIN YBJJ"/>
    <property type="match status" value="1"/>
</dbReference>
<feature type="domain" description="Major facilitator superfamily (MFS) profile" evidence="6">
    <location>
        <begin position="207"/>
        <end position="402"/>
    </location>
</feature>
<evidence type="ECO:0000313" key="8">
    <source>
        <dbReference type="Proteomes" id="UP001276840"/>
    </source>
</evidence>
<dbReference type="Gene3D" id="1.20.1250.20">
    <property type="entry name" value="MFS general substrate transporter like domains"/>
    <property type="match status" value="2"/>
</dbReference>